<sequence>MMTCESGIESSDAIELNSASAHWHTRGTTRQVSGFLTKP</sequence>
<evidence type="ECO:0000313" key="3">
    <source>
        <dbReference type="Proteomes" id="UP000189796"/>
    </source>
</evidence>
<evidence type="ECO:0000313" key="2">
    <source>
        <dbReference type="EMBL" id="SHH35339.1"/>
    </source>
</evidence>
<dbReference type="Proteomes" id="UP000189796">
    <property type="component" value="Chromosome I"/>
</dbReference>
<proteinExistence type="predicted"/>
<name>A0A1M5SA32_9BRAD</name>
<protein>
    <submittedName>
        <fullName evidence="2">Uncharacterized protein</fullName>
    </submittedName>
</protein>
<organism evidence="2 3">
    <name type="scientific">Bradyrhizobium erythrophlei</name>
    <dbReference type="NCBI Taxonomy" id="1437360"/>
    <lineage>
        <taxon>Bacteria</taxon>
        <taxon>Pseudomonadati</taxon>
        <taxon>Pseudomonadota</taxon>
        <taxon>Alphaproteobacteria</taxon>
        <taxon>Hyphomicrobiales</taxon>
        <taxon>Nitrobacteraceae</taxon>
        <taxon>Bradyrhizobium</taxon>
    </lineage>
</organism>
<evidence type="ECO:0000256" key="1">
    <source>
        <dbReference type="SAM" id="MobiDB-lite"/>
    </source>
</evidence>
<feature type="compositionally biased region" description="Polar residues" evidence="1">
    <location>
        <begin position="26"/>
        <end position="39"/>
    </location>
</feature>
<reference evidence="2 3" key="1">
    <citation type="submission" date="2016-11" db="EMBL/GenBank/DDBJ databases">
        <authorList>
            <person name="Jaros S."/>
            <person name="Januszkiewicz K."/>
            <person name="Wedrychowicz H."/>
        </authorList>
    </citation>
    <scope>NUCLEOTIDE SEQUENCE [LARGE SCALE GENOMIC DNA]</scope>
    <source>
        <strain evidence="2 3">GAS138</strain>
    </source>
</reference>
<dbReference type="EMBL" id="LT670817">
    <property type="protein sequence ID" value="SHH35339.1"/>
    <property type="molecule type" value="Genomic_DNA"/>
</dbReference>
<feature type="region of interest" description="Disordered" evidence="1">
    <location>
        <begin position="19"/>
        <end position="39"/>
    </location>
</feature>
<accession>A0A1M5SA32</accession>
<gene>
    <name evidence="2" type="ORF">SAMN05443248_4532</name>
</gene>
<dbReference type="AlphaFoldDB" id="A0A1M5SA32"/>